<sequence length="93" mass="10460">MYSELNSLSLVNFQSETLLQHLTDDTILLCLLTDQITYLTVDITDKIREIPDENELNMFTLIPSISTCLIDLTFTHGTEISFSNLPSTNCVSS</sequence>
<organism evidence="1 3">
    <name type="scientific">Rotaria sordida</name>
    <dbReference type="NCBI Taxonomy" id="392033"/>
    <lineage>
        <taxon>Eukaryota</taxon>
        <taxon>Metazoa</taxon>
        <taxon>Spiralia</taxon>
        <taxon>Gnathifera</taxon>
        <taxon>Rotifera</taxon>
        <taxon>Eurotatoria</taxon>
        <taxon>Bdelloidea</taxon>
        <taxon>Philodinida</taxon>
        <taxon>Philodinidae</taxon>
        <taxon>Rotaria</taxon>
    </lineage>
</organism>
<evidence type="ECO:0000313" key="2">
    <source>
        <dbReference type="EMBL" id="CAF1240185.1"/>
    </source>
</evidence>
<accession>A0A814XM23</accession>
<evidence type="ECO:0000313" key="1">
    <source>
        <dbReference type="EMBL" id="CAF1217374.1"/>
    </source>
</evidence>
<dbReference type="AlphaFoldDB" id="A0A814XM23"/>
<protein>
    <submittedName>
        <fullName evidence="1">Uncharacterized protein</fullName>
    </submittedName>
</protein>
<proteinExistence type="predicted"/>
<dbReference type="EMBL" id="CAJNOL010000923">
    <property type="protein sequence ID" value="CAF1240185.1"/>
    <property type="molecule type" value="Genomic_DNA"/>
</dbReference>
<dbReference type="Proteomes" id="UP000663870">
    <property type="component" value="Unassembled WGS sequence"/>
</dbReference>
<evidence type="ECO:0000313" key="4">
    <source>
        <dbReference type="Proteomes" id="UP000663870"/>
    </source>
</evidence>
<keyword evidence="4" id="KW-1185">Reference proteome</keyword>
<comment type="caution">
    <text evidence="1">The sequence shown here is derived from an EMBL/GenBank/DDBJ whole genome shotgun (WGS) entry which is preliminary data.</text>
</comment>
<reference evidence="1" key="1">
    <citation type="submission" date="2021-02" db="EMBL/GenBank/DDBJ databases">
        <authorList>
            <person name="Nowell W R."/>
        </authorList>
    </citation>
    <scope>NUCLEOTIDE SEQUENCE</scope>
</reference>
<gene>
    <name evidence="2" type="ORF">JXQ802_LOCUS26416</name>
    <name evidence="1" type="ORF">PYM288_LOCUS25693</name>
</gene>
<name>A0A814XM23_9BILA</name>
<dbReference type="EMBL" id="CAJNOH010001436">
    <property type="protein sequence ID" value="CAF1217374.1"/>
    <property type="molecule type" value="Genomic_DNA"/>
</dbReference>
<dbReference type="Proteomes" id="UP000663854">
    <property type="component" value="Unassembled WGS sequence"/>
</dbReference>
<evidence type="ECO:0000313" key="3">
    <source>
        <dbReference type="Proteomes" id="UP000663854"/>
    </source>
</evidence>